<accession>A0AAV9Y120</accession>
<comment type="subunit">
    <text evidence="9">LSm subunits form a heteromer with a doughnut shape.</text>
</comment>
<reference evidence="11 12" key="1">
    <citation type="submission" date="2023-10" db="EMBL/GenBank/DDBJ databases">
        <title>Comparative genomics analysis reveals potential genetic determinants of host preference in Cryptosporidium xiaoi.</title>
        <authorList>
            <person name="Xiao L."/>
            <person name="Li J."/>
        </authorList>
    </citation>
    <scope>NUCLEOTIDE SEQUENCE [LARGE SCALE GENOMIC DNA]</scope>
    <source>
        <strain evidence="11 12">52996</strain>
    </source>
</reference>
<evidence type="ECO:0000256" key="9">
    <source>
        <dbReference type="RuleBase" id="RU365055"/>
    </source>
</evidence>
<dbReference type="GO" id="GO:0046540">
    <property type="term" value="C:U4/U6 x U5 tri-snRNP complex"/>
    <property type="evidence" value="ECO:0007669"/>
    <property type="project" value="TreeGrafter"/>
</dbReference>
<organism evidence="11 12">
    <name type="scientific">Cryptosporidium xiaoi</name>
    <dbReference type="NCBI Taxonomy" id="659607"/>
    <lineage>
        <taxon>Eukaryota</taxon>
        <taxon>Sar</taxon>
        <taxon>Alveolata</taxon>
        <taxon>Apicomplexa</taxon>
        <taxon>Conoidasida</taxon>
        <taxon>Coccidia</taxon>
        <taxon>Eucoccidiorida</taxon>
        <taxon>Eimeriorina</taxon>
        <taxon>Cryptosporidiidae</taxon>
        <taxon>Cryptosporidium</taxon>
    </lineage>
</organism>
<dbReference type="Pfam" id="PF01423">
    <property type="entry name" value="LSM"/>
    <property type="match status" value="1"/>
</dbReference>
<comment type="similarity">
    <text evidence="2 9">Belongs to the snRNP Sm proteins family.</text>
</comment>
<evidence type="ECO:0000256" key="8">
    <source>
        <dbReference type="ARBA" id="ARBA00023274"/>
    </source>
</evidence>
<evidence type="ECO:0000256" key="5">
    <source>
        <dbReference type="ARBA" id="ARBA00022884"/>
    </source>
</evidence>
<evidence type="ECO:0000313" key="12">
    <source>
        <dbReference type="Proteomes" id="UP001311799"/>
    </source>
</evidence>
<comment type="function">
    <text evidence="9">Plays a role in U6 snRNP assembly and function. Binds to the 3' end of U6 snRNA.</text>
</comment>
<evidence type="ECO:0000256" key="3">
    <source>
        <dbReference type="ARBA" id="ARBA00022664"/>
    </source>
</evidence>
<keyword evidence="4 9" id="KW-0747">Spliceosome</keyword>
<feature type="domain" description="Sm" evidence="10">
    <location>
        <begin position="33"/>
        <end position="126"/>
    </location>
</feature>
<dbReference type="GO" id="GO:0003723">
    <property type="term" value="F:RNA binding"/>
    <property type="evidence" value="ECO:0007669"/>
    <property type="project" value="UniProtKB-KW"/>
</dbReference>
<name>A0AAV9Y120_9CRYT</name>
<gene>
    <name evidence="9" type="primary">LSM5</name>
    <name evidence="11" type="ORF">RS030_203148</name>
</gene>
<dbReference type="CDD" id="cd01732">
    <property type="entry name" value="LSm5"/>
    <property type="match status" value="1"/>
</dbReference>
<dbReference type="SMART" id="SM00651">
    <property type="entry name" value="Sm"/>
    <property type="match status" value="1"/>
</dbReference>
<keyword evidence="6 9" id="KW-0508">mRNA splicing</keyword>
<keyword evidence="12" id="KW-1185">Reference proteome</keyword>
<protein>
    <recommendedName>
        <fullName evidence="9">U6 snRNA-associated Sm-like protein LSm5</fullName>
    </recommendedName>
</protein>
<evidence type="ECO:0000259" key="10">
    <source>
        <dbReference type="PROSITE" id="PS52002"/>
    </source>
</evidence>
<comment type="caution">
    <text evidence="11">The sequence shown here is derived from an EMBL/GenBank/DDBJ whole genome shotgun (WGS) entry which is preliminary data.</text>
</comment>
<dbReference type="Proteomes" id="UP001311799">
    <property type="component" value="Unassembled WGS sequence"/>
</dbReference>
<dbReference type="Gene3D" id="2.30.30.100">
    <property type="match status" value="1"/>
</dbReference>
<keyword evidence="5 9" id="KW-0694">RNA-binding</keyword>
<dbReference type="GO" id="GO:0005688">
    <property type="term" value="C:U6 snRNP"/>
    <property type="evidence" value="ECO:0007669"/>
    <property type="project" value="TreeGrafter"/>
</dbReference>
<keyword evidence="7 9" id="KW-0539">Nucleus</keyword>
<dbReference type="InterPro" id="IPR001163">
    <property type="entry name" value="Sm_dom_euk/arc"/>
</dbReference>
<keyword evidence="8 9" id="KW-0687">Ribonucleoprotein</keyword>
<dbReference type="InterPro" id="IPR010920">
    <property type="entry name" value="LSM_dom_sf"/>
</dbReference>
<evidence type="ECO:0000256" key="7">
    <source>
        <dbReference type="ARBA" id="ARBA00023242"/>
    </source>
</evidence>
<evidence type="ECO:0000313" key="11">
    <source>
        <dbReference type="EMBL" id="KAK6589460.1"/>
    </source>
</evidence>
<dbReference type="EMBL" id="JAWDEY010000012">
    <property type="protein sequence ID" value="KAK6589460.1"/>
    <property type="molecule type" value="Genomic_DNA"/>
</dbReference>
<comment type="subcellular location">
    <subcellularLocation>
        <location evidence="1 9">Nucleus</location>
    </subcellularLocation>
</comment>
<dbReference type="GO" id="GO:1990726">
    <property type="term" value="C:Lsm1-7-Pat1 complex"/>
    <property type="evidence" value="ECO:0007669"/>
    <property type="project" value="TreeGrafter"/>
</dbReference>
<evidence type="ECO:0000256" key="4">
    <source>
        <dbReference type="ARBA" id="ARBA00022728"/>
    </source>
</evidence>
<dbReference type="PROSITE" id="PS52002">
    <property type="entry name" value="SM"/>
    <property type="match status" value="1"/>
</dbReference>
<evidence type="ECO:0000256" key="2">
    <source>
        <dbReference type="ARBA" id="ARBA00006850"/>
    </source>
</evidence>
<dbReference type="AlphaFoldDB" id="A0AAV9Y120"/>
<proteinExistence type="inferred from homology"/>
<dbReference type="PANTHER" id="PTHR20971:SF0">
    <property type="entry name" value="U6 SNRNA-ASSOCIATED SM-LIKE PROTEIN LSM5"/>
    <property type="match status" value="1"/>
</dbReference>
<dbReference type="InterPro" id="IPR047575">
    <property type="entry name" value="Sm"/>
</dbReference>
<dbReference type="GO" id="GO:0005681">
    <property type="term" value="C:spliceosomal complex"/>
    <property type="evidence" value="ECO:0007669"/>
    <property type="project" value="UniProtKB-KW"/>
</dbReference>
<dbReference type="GO" id="GO:0000398">
    <property type="term" value="P:mRNA splicing, via spliceosome"/>
    <property type="evidence" value="ECO:0007669"/>
    <property type="project" value="TreeGrafter"/>
</dbReference>
<evidence type="ECO:0000256" key="6">
    <source>
        <dbReference type="ARBA" id="ARBA00023187"/>
    </source>
</evidence>
<dbReference type="InterPro" id="IPR033871">
    <property type="entry name" value="LSm5"/>
</dbReference>
<dbReference type="SUPFAM" id="SSF50182">
    <property type="entry name" value="Sm-like ribonucleoproteins"/>
    <property type="match status" value="1"/>
</dbReference>
<evidence type="ECO:0000256" key="1">
    <source>
        <dbReference type="ARBA" id="ARBA00004123"/>
    </source>
</evidence>
<sequence>MGEIPVNELQQEINEPQRGNDNSSNNGGGNTILPLALIDRCIGNRIYVIMKGDREFSGILQGFDEYVNMVLDDVEEYGFKSEDLDDDKHTSDGNERKRLKRVLINRLDTILLSGNNIAMLVPGGDPNNFDI</sequence>
<keyword evidence="3 9" id="KW-0507">mRNA processing</keyword>
<dbReference type="PANTHER" id="PTHR20971">
    <property type="entry name" value="U6 SNRNA-ASSOCIATED PROTEIN"/>
    <property type="match status" value="1"/>
</dbReference>